<organism evidence="1 2">
    <name type="scientific">Eleutherodactylus coqui</name>
    <name type="common">Puerto Rican coqui</name>
    <dbReference type="NCBI Taxonomy" id="57060"/>
    <lineage>
        <taxon>Eukaryota</taxon>
        <taxon>Metazoa</taxon>
        <taxon>Chordata</taxon>
        <taxon>Craniata</taxon>
        <taxon>Vertebrata</taxon>
        <taxon>Euteleostomi</taxon>
        <taxon>Amphibia</taxon>
        <taxon>Batrachia</taxon>
        <taxon>Anura</taxon>
        <taxon>Neobatrachia</taxon>
        <taxon>Hyloidea</taxon>
        <taxon>Eleutherodactylidae</taxon>
        <taxon>Eleutherodactylinae</taxon>
        <taxon>Eleutherodactylus</taxon>
        <taxon>Eleutherodactylus</taxon>
    </lineage>
</organism>
<proteinExistence type="predicted"/>
<dbReference type="InterPro" id="IPR008996">
    <property type="entry name" value="IL1/FGF"/>
</dbReference>
<gene>
    <name evidence="1" type="ORF">GDO78_020069</name>
</gene>
<sequence>MNIYRELATNDGLPVIFSCKVDNKNYLLCVQNNSVIIKESELPEEIPTETSELIFYVKEFSNGHSAFCFESSLKFEPPTEQRFCLAWNKDDPVKKLILKPYYEGRINESINFFIEAK</sequence>
<dbReference type="EMBL" id="WNTK01004576">
    <property type="protein sequence ID" value="KAG9464356.1"/>
    <property type="molecule type" value="Genomic_DNA"/>
</dbReference>
<comment type="caution">
    <text evidence="1">The sequence shown here is derived from an EMBL/GenBank/DDBJ whole genome shotgun (WGS) entry which is preliminary data.</text>
</comment>
<dbReference type="OrthoDB" id="8535973at2759"/>
<protein>
    <recommendedName>
        <fullName evidence="3">Interleukin-18</fullName>
    </recommendedName>
</protein>
<name>A0A8J6BBX8_ELECQ</name>
<dbReference type="SUPFAM" id="SSF50353">
    <property type="entry name" value="Cytokine"/>
    <property type="match status" value="1"/>
</dbReference>
<dbReference type="AlphaFoldDB" id="A0A8J6BBX8"/>
<evidence type="ECO:0000313" key="1">
    <source>
        <dbReference type="EMBL" id="KAG9464356.1"/>
    </source>
</evidence>
<accession>A0A8J6BBX8</accession>
<reference evidence="1" key="1">
    <citation type="thesis" date="2020" institute="ProQuest LLC" country="789 East Eisenhower Parkway, Ann Arbor, MI, USA">
        <title>Comparative Genomics and Chromosome Evolution.</title>
        <authorList>
            <person name="Mudd A.B."/>
        </authorList>
    </citation>
    <scope>NUCLEOTIDE SEQUENCE</scope>
    <source>
        <strain evidence="1">HN-11 Male</strain>
        <tissue evidence="1">Kidney and liver</tissue>
    </source>
</reference>
<evidence type="ECO:0000313" key="2">
    <source>
        <dbReference type="Proteomes" id="UP000770717"/>
    </source>
</evidence>
<dbReference type="Proteomes" id="UP000770717">
    <property type="component" value="Unassembled WGS sequence"/>
</dbReference>
<evidence type="ECO:0008006" key="3">
    <source>
        <dbReference type="Google" id="ProtNLM"/>
    </source>
</evidence>
<keyword evidence="2" id="KW-1185">Reference proteome</keyword>
<dbReference type="Gene3D" id="2.80.10.50">
    <property type="match status" value="1"/>
</dbReference>